<name>A0A6A1V0P4_9ROSI</name>
<reference evidence="2 3" key="1">
    <citation type="journal article" date="2019" name="Plant Biotechnol. J.">
        <title>The red bayberry genome and genetic basis of sex determination.</title>
        <authorList>
            <person name="Jia H.M."/>
            <person name="Jia H.J."/>
            <person name="Cai Q.L."/>
            <person name="Wang Y."/>
            <person name="Zhao H.B."/>
            <person name="Yang W.F."/>
            <person name="Wang G.Y."/>
            <person name="Li Y.H."/>
            <person name="Zhan D.L."/>
            <person name="Shen Y.T."/>
            <person name="Niu Q.F."/>
            <person name="Chang L."/>
            <person name="Qiu J."/>
            <person name="Zhao L."/>
            <person name="Xie H.B."/>
            <person name="Fu W.Y."/>
            <person name="Jin J."/>
            <person name="Li X.W."/>
            <person name="Jiao Y."/>
            <person name="Zhou C.C."/>
            <person name="Tu T."/>
            <person name="Chai C.Y."/>
            <person name="Gao J.L."/>
            <person name="Fan L.J."/>
            <person name="van de Weg E."/>
            <person name="Wang J.Y."/>
            <person name="Gao Z.S."/>
        </authorList>
    </citation>
    <scope>NUCLEOTIDE SEQUENCE [LARGE SCALE GENOMIC DNA]</scope>
    <source>
        <tissue evidence="2">Leaves</tissue>
    </source>
</reference>
<dbReference type="AlphaFoldDB" id="A0A6A1V0P4"/>
<dbReference type="EMBL" id="RXIC02000025">
    <property type="protein sequence ID" value="KAB1206229.1"/>
    <property type="molecule type" value="Genomic_DNA"/>
</dbReference>
<comment type="caution">
    <text evidence="2">The sequence shown here is derived from an EMBL/GenBank/DDBJ whole genome shotgun (WGS) entry which is preliminary data.</text>
</comment>
<protein>
    <submittedName>
        <fullName evidence="2">Uncharacterized protein</fullName>
    </submittedName>
</protein>
<gene>
    <name evidence="2" type="ORF">CJ030_MR7G014374</name>
</gene>
<feature type="compositionally biased region" description="Polar residues" evidence="1">
    <location>
        <begin position="195"/>
        <end position="210"/>
    </location>
</feature>
<dbReference type="Proteomes" id="UP000516437">
    <property type="component" value="Chromosome 7"/>
</dbReference>
<evidence type="ECO:0000313" key="2">
    <source>
        <dbReference type="EMBL" id="KAB1206229.1"/>
    </source>
</evidence>
<keyword evidence="3" id="KW-1185">Reference proteome</keyword>
<sequence length="237" mass="25007">MSLLLFGHPYPYEGGTLYTSDFSAENHVVSRIALTNLFPIAHLSSISFSRVQFLYALLIGDTIDICSVICSHMIELTSLTNQSLNLIKIVMRHQRQLKRHTLTLARHARATERNTRAFLALHRLIRPLVGADALSRSFESSASTGASAPSSEVPAADSAPVANPPPSSSTPVADPSPASSILVADPSPPTAPTPMLSTGTEVLSSHSSPATVVLSSPFSSAVVDSVAPDASTPPLDD</sequence>
<accession>A0A6A1V0P4</accession>
<proteinExistence type="predicted"/>
<evidence type="ECO:0000256" key="1">
    <source>
        <dbReference type="SAM" id="MobiDB-lite"/>
    </source>
</evidence>
<evidence type="ECO:0000313" key="3">
    <source>
        <dbReference type="Proteomes" id="UP000516437"/>
    </source>
</evidence>
<feature type="compositionally biased region" description="Low complexity" evidence="1">
    <location>
        <begin position="141"/>
        <end position="161"/>
    </location>
</feature>
<organism evidence="2 3">
    <name type="scientific">Morella rubra</name>
    <name type="common">Chinese bayberry</name>
    <dbReference type="NCBI Taxonomy" id="262757"/>
    <lineage>
        <taxon>Eukaryota</taxon>
        <taxon>Viridiplantae</taxon>
        <taxon>Streptophyta</taxon>
        <taxon>Embryophyta</taxon>
        <taxon>Tracheophyta</taxon>
        <taxon>Spermatophyta</taxon>
        <taxon>Magnoliopsida</taxon>
        <taxon>eudicotyledons</taxon>
        <taxon>Gunneridae</taxon>
        <taxon>Pentapetalae</taxon>
        <taxon>rosids</taxon>
        <taxon>fabids</taxon>
        <taxon>Fagales</taxon>
        <taxon>Myricaceae</taxon>
        <taxon>Morella</taxon>
    </lineage>
</organism>
<feature type="region of interest" description="Disordered" evidence="1">
    <location>
        <begin position="141"/>
        <end position="210"/>
    </location>
</feature>